<reference evidence="3 4" key="1">
    <citation type="submission" date="2024-01" db="EMBL/GenBank/DDBJ databases">
        <authorList>
            <person name="Allen C."/>
            <person name="Tagirdzhanova G."/>
        </authorList>
    </citation>
    <scope>NUCLEOTIDE SEQUENCE [LARGE SCALE GENOMIC DNA]</scope>
    <source>
        <strain evidence="3 4">CBS 119000</strain>
    </source>
</reference>
<keyword evidence="1" id="KW-0175">Coiled coil</keyword>
<sequence>MVPAMSQGELAAILRARAIPVSDSHLEAVLRDGDEGQQLARWAATHCTEDTLLTLDELELYDALQRSGLDQTLVNGQYGGQGQTPAAILPLREADLRAALAALEKSTAMINKQTDVLRQQQDALARLAVRLGASSQSEPRAESTAAGVQKRWDATRADLVADVKRSAAALGERVDDLSLQNSALSQRVQQTVNSLCESDDTLLASLQKLGRVLPAVPHAGDAGDEYERQQQQQQKSIARLRDSCLNLIKLGVETIRTRLDWMYLETLKAGEAGEVDEVEGKITIGRAPPATEESVAVLQAELESLYTEILPVAQMSVEQQHLDPALRSLSGQNMKDLTRVLLALDYVDDCLAYLLEHIALLAVRIDTAAAHHVTTEAILATARTELAAPVPQALSVLRKAAGVEHRRRLSNYGSPAHKRHSGGSGSLKAHLRTRSSTVGGSGSMMSAAELKAQRRRSSGFGYGSVGADSMGETTSSIDQLLEALSLVLPMDEPGPDETATTAAIDSAACMNVRFLQTVLADRTEKAYGVASNAQEAFEMATTAHLTDARRALALARTSVLAESPFGDVQLVDEEIGGSMAVMSDEVARLRQRRAAVETELGRLRKLCSSKRDQIVNRWYTQE</sequence>
<protein>
    <submittedName>
        <fullName evidence="3">Uncharacterized protein</fullName>
    </submittedName>
</protein>
<keyword evidence="4" id="KW-1185">Reference proteome</keyword>
<accession>A0ABP0E1E3</accession>
<gene>
    <name evidence="3" type="ORF">SEPCBS119000_006140</name>
</gene>
<dbReference type="EMBL" id="CAWUON010000140">
    <property type="protein sequence ID" value="CAK7274380.1"/>
    <property type="molecule type" value="Genomic_DNA"/>
</dbReference>
<organism evidence="3 4">
    <name type="scientific">Sporothrix epigloea</name>
    <dbReference type="NCBI Taxonomy" id="1892477"/>
    <lineage>
        <taxon>Eukaryota</taxon>
        <taxon>Fungi</taxon>
        <taxon>Dikarya</taxon>
        <taxon>Ascomycota</taxon>
        <taxon>Pezizomycotina</taxon>
        <taxon>Sordariomycetes</taxon>
        <taxon>Sordariomycetidae</taxon>
        <taxon>Ophiostomatales</taxon>
        <taxon>Ophiostomataceae</taxon>
        <taxon>Sporothrix</taxon>
    </lineage>
</organism>
<evidence type="ECO:0000313" key="4">
    <source>
        <dbReference type="Proteomes" id="UP001642502"/>
    </source>
</evidence>
<proteinExistence type="predicted"/>
<dbReference type="Proteomes" id="UP001642502">
    <property type="component" value="Unassembled WGS sequence"/>
</dbReference>
<evidence type="ECO:0000256" key="2">
    <source>
        <dbReference type="SAM" id="MobiDB-lite"/>
    </source>
</evidence>
<comment type="caution">
    <text evidence="3">The sequence shown here is derived from an EMBL/GenBank/DDBJ whole genome shotgun (WGS) entry which is preliminary data.</text>
</comment>
<feature type="region of interest" description="Disordered" evidence="2">
    <location>
        <begin position="409"/>
        <end position="443"/>
    </location>
</feature>
<evidence type="ECO:0000256" key="1">
    <source>
        <dbReference type="SAM" id="Coils"/>
    </source>
</evidence>
<feature type="coiled-coil region" evidence="1">
    <location>
        <begin position="579"/>
        <end position="606"/>
    </location>
</feature>
<evidence type="ECO:0000313" key="3">
    <source>
        <dbReference type="EMBL" id="CAK7274380.1"/>
    </source>
</evidence>
<name>A0ABP0E1E3_9PEZI</name>
<feature type="compositionally biased region" description="Low complexity" evidence="2">
    <location>
        <begin position="434"/>
        <end position="443"/>
    </location>
</feature>